<evidence type="ECO:0000313" key="8">
    <source>
        <dbReference type="Proteomes" id="UP001356095"/>
    </source>
</evidence>
<evidence type="ECO:0000256" key="5">
    <source>
        <dbReference type="SAM" id="Phobius"/>
    </source>
</evidence>
<feature type="transmembrane region" description="Helical" evidence="5">
    <location>
        <begin position="79"/>
        <end position="96"/>
    </location>
</feature>
<gene>
    <name evidence="7" type="ORF">Q8791_28795</name>
</gene>
<evidence type="ECO:0000256" key="4">
    <source>
        <dbReference type="ARBA" id="ARBA00023136"/>
    </source>
</evidence>
<keyword evidence="2 5" id="KW-0812">Transmembrane</keyword>
<evidence type="ECO:0000256" key="3">
    <source>
        <dbReference type="ARBA" id="ARBA00022989"/>
    </source>
</evidence>
<dbReference type="EMBL" id="JAUZMY010000044">
    <property type="protein sequence ID" value="MEE2041229.1"/>
    <property type="molecule type" value="Genomic_DNA"/>
</dbReference>
<name>A0ABU7KG77_9ACTN</name>
<feature type="transmembrane region" description="Helical" evidence="5">
    <location>
        <begin position="449"/>
        <end position="467"/>
    </location>
</feature>
<keyword evidence="3 5" id="KW-1133">Transmembrane helix</keyword>
<organism evidence="7 8">
    <name type="scientific">Nocardiopsis codii</name>
    <dbReference type="NCBI Taxonomy" id="3065942"/>
    <lineage>
        <taxon>Bacteria</taxon>
        <taxon>Bacillati</taxon>
        <taxon>Actinomycetota</taxon>
        <taxon>Actinomycetes</taxon>
        <taxon>Streptosporangiales</taxon>
        <taxon>Nocardiopsidaceae</taxon>
        <taxon>Nocardiopsis</taxon>
    </lineage>
</organism>
<evidence type="ECO:0000259" key="6">
    <source>
        <dbReference type="Pfam" id="PF13515"/>
    </source>
</evidence>
<feature type="transmembrane region" description="Helical" evidence="5">
    <location>
        <begin position="127"/>
        <end position="146"/>
    </location>
</feature>
<comment type="subcellular location">
    <subcellularLocation>
        <location evidence="1">Membrane</location>
        <topology evidence="1">Multi-pass membrane protein</topology>
    </subcellularLocation>
</comment>
<keyword evidence="8" id="KW-1185">Reference proteome</keyword>
<comment type="caution">
    <text evidence="7">The sequence shown here is derived from an EMBL/GenBank/DDBJ whole genome shotgun (WGS) entry which is preliminary data.</text>
</comment>
<dbReference type="RefSeq" id="WP_330094989.1">
    <property type="nucleotide sequence ID" value="NZ_JAUZMY010000044.1"/>
</dbReference>
<evidence type="ECO:0000313" key="7">
    <source>
        <dbReference type="EMBL" id="MEE2041229.1"/>
    </source>
</evidence>
<proteinExistence type="predicted"/>
<feature type="transmembrane region" description="Helical" evidence="5">
    <location>
        <begin position="379"/>
        <end position="405"/>
    </location>
</feature>
<dbReference type="Pfam" id="PF13515">
    <property type="entry name" value="FUSC_2"/>
    <property type="match status" value="1"/>
</dbReference>
<feature type="transmembrane region" description="Helical" evidence="5">
    <location>
        <begin position="30"/>
        <end position="52"/>
    </location>
</feature>
<keyword evidence="4 5" id="KW-0472">Membrane</keyword>
<reference evidence="7 8" key="1">
    <citation type="submission" date="2023-08" db="EMBL/GenBank/DDBJ databases">
        <authorList>
            <person name="Girao M."/>
            <person name="Carvalho M.F."/>
        </authorList>
    </citation>
    <scope>NUCLEOTIDE SEQUENCE [LARGE SCALE GENOMIC DNA]</scope>
    <source>
        <strain evidence="7 8">CT-R113</strain>
    </source>
</reference>
<protein>
    <submittedName>
        <fullName evidence="7">FUSC family protein</fullName>
    </submittedName>
</protein>
<accession>A0ABU7KG77</accession>
<feature type="transmembrane region" description="Helical" evidence="5">
    <location>
        <begin position="158"/>
        <end position="177"/>
    </location>
</feature>
<feature type="domain" description="Integral membrane bound transporter" evidence="6">
    <location>
        <begin position="335"/>
        <end position="462"/>
    </location>
</feature>
<evidence type="ECO:0000256" key="1">
    <source>
        <dbReference type="ARBA" id="ARBA00004141"/>
    </source>
</evidence>
<dbReference type="Proteomes" id="UP001356095">
    <property type="component" value="Unassembled WGS sequence"/>
</dbReference>
<sequence length="552" mass="57198">MNYFLSVVASVRGTLSVREAFVPRRVRGNVAVTALRAGACVALPLFLLHALGRVDLAPYAAMGCFTALYARDDTYARRAWVLAVVGSALTLAVAVGGLASALFSHTLAAIVVGSLVAAAAKYLSDALAFGPPAGLMFVFATGVSAYNPQTLAALPLETATTAAAAALCWTVAMVGALTHPTAPERLAVARALHALARHLREGTAATRAAAEAAVQHAWTTLLSRPRTARPRSAPALEALEILTARAEALLGGTGDPVADARAAAQMSELARRARCDRTVRPLVGDREHTALAAHAAHLRRHHTPAPGPGVRLRAVLRAPSPTPVSVARVGLASLLAGSLAWALGMEHGYWAAVSAGSVLQATNVTTTWHRTLQRALGTVVGVVLAAVLFSFDYSPLGIIVLVVLCQMAAETVVMTNYSYAIVFVTPLTLALSGLAHPGGAAEGLAAERLWATVLGAAVGIVVCAVLANRRAGDHLEAALTEGERAHRALEGDGAGDPAARRSLTRALVALREAHALSAGEPRSGGARTDEVEDLHRRARTLLDSPRGTPGHT</sequence>
<evidence type="ECO:0000256" key="2">
    <source>
        <dbReference type="ARBA" id="ARBA00022692"/>
    </source>
</evidence>
<feature type="transmembrane region" description="Helical" evidence="5">
    <location>
        <begin position="417"/>
        <end position="437"/>
    </location>
</feature>
<dbReference type="InterPro" id="IPR049453">
    <property type="entry name" value="Memb_transporter_dom"/>
</dbReference>